<evidence type="ECO:0000313" key="2">
    <source>
        <dbReference type="Proteomes" id="UP000245341"/>
    </source>
</evidence>
<dbReference type="InterPro" id="IPR000772">
    <property type="entry name" value="Ricin_B_lectin"/>
</dbReference>
<feature type="domain" description="Ricin B lectin" evidence="1">
    <location>
        <begin position="3"/>
        <end position="94"/>
    </location>
</feature>
<dbReference type="GeneID" id="102730000"/>
<dbReference type="PROSITE" id="PS50231">
    <property type="entry name" value="RICIN_B_LECTIN"/>
    <property type="match status" value="1"/>
</dbReference>
<name>A0A2U3YYW5_LEPWE</name>
<dbReference type="Proteomes" id="UP000245341">
    <property type="component" value="Unplaced"/>
</dbReference>
<proteinExistence type="predicted"/>
<dbReference type="AlphaFoldDB" id="A0A2U3YYW5"/>
<dbReference type="Gene3D" id="2.80.10.50">
    <property type="match status" value="1"/>
</dbReference>
<dbReference type="SUPFAM" id="SSF50370">
    <property type="entry name" value="Ricin B-like lectins"/>
    <property type="match status" value="1"/>
</dbReference>
<dbReference type="Pfam" id="PF00652">
    <property type="entry name" value="Ricin_B_lectin"/>
    <property type="match status" value="1"/>
</dbReference>
<reference evidence="3" key="1">
    <citation type="submission" date="2025-08" db="UniProtKB">
        <authorList>
            <consortium name="RefSeq"/>
        </authorList>
    </citation>
    <scope>IDENTIFICATION</scope>
    <source>
        <tissue evidence="3">Liver</tissue>
    </source>
</reference>
<dbReference type="STRING" id="9713.A0A2U3YYW5"/>
<organism evidence="2 3">
    <name type="scientific">Leptonychotes weddellii</name>
    <name type="common">Weddell seal</name>
    <name type="synonym">Otaria weddellii</name>
    <dbReference type="NCBI Taxonomy" id="9713"/>
    <lineage>
        <taxon>Eukaryota</taxon>
        <taxon>Metazoa</taxon>
        <taxon>Chordata</taxon>
        <taxon>Craniata</taxon>
        <taxon>Vertebrata</taxon>
        <taxon>Euteleostomi</taxon>
        <taxon>Mammalia</taxon>
        <taxon>Eutheria</taxon>
        <taxon>Laurasiatheria</taxon>
        <taxon>Carnivora</taxon>
        <taxon>Caniformia</taxon>
        <taxon>Pinnipedia</taxon>
        <taxon>Phocidae</taxon>
        <taxon>Monachinae</taxon>
        <taxon>Lobodontini</taxon>
        <taxon>Leptonychotes</taxon>
    </lineage>
</organism>
<keyword evidence="2" id="KW-1185">Reference proteome</keyword>
<dbReference type="InterPro" id="IPR035992">
    <property type="entry name" value="Ricin_B-like_lectins"/>
</dbReference>
<evidence type="ECO:0000259" key="1">
    <source>
        <dbReference type="Pfam" id="PF00652"/>
    </source>
</evidence>
<gene>
    <name evidence="3" type="primary">LOC102730000</name>
</gene>
<evidence type="ECO:0000313" key="3">
    <source>
        <dbReference type="RefSeq" id="XP_006748929.2"/>
    </source>
</evidence>
<protein>
    <submittedName>
        <fullName evidence="3">Polypeptide N-acetylgalactosaminyltransferase 12-like isoform X2</fullName>
    </submittedName>
</protein>
<accession>A0A2U3YYW5</accession>
<dbReference type="RefSeq" id="XP_006748929.2">
    <property type="nucleotide sequence ID" value="XM_006748866.2"/>
</dbReference>
<sequence>MGQNQFFEYTSQKEIRYNTHQPEACITVEAGTDALVMHLCQETAPENQKFILQEDGSLFHVQSNKCIQAERKTFSSDSFVPLLRDCTDSEHQKWFFKEHM</sequence>
<dbReference type="KEGG" id="lww:102730000"/>